<dbReference type="CDD" id="cd01045">
    <property type="entry name" value="Ferritin_like_AB"/>
    <property type="match status" value="1"/>
</dbReference>
<dbReference type="PANTHER" id="PTHR33531:SF10">
    <property type="entry name" value="BLR7895 PROTEIN"/>
    <property type="match status" value="1"/>
</dbReference>
<dbReference type="Gene3D" id="1.20.1260.10">
    <property type="match status" value="1"/>
</dbReference>
<protein>
    <submittedName>
        <fullName evidence="2">Ferritin family protein</fullName>
    </submittedName>
</protein>
<comment type="caution">
    <text evidence="2">The sequence shown here is derived from an EMBL/GenBank/DDBJ whole genome shotgun (WGS) entry which is preliminary data.</text>
</comment>
<dbReference type="AlphaFoldDB" id="A0A9Q4PW71"/>
<accession>A0A9Q4PW71</accession>
<proteinExistence type="predicted"/>
<dbReference type="InterPro" id="IPR009078">
    <property type="entry name" value="Ferritin-like_SF"/>
</dbReference>
<keyword evidence="3" id="KW-1185">Reference proteome</keyword>
<dbReference type="PANTHER" id="PTHR33531">
    <property type="entry name" value="RUBRERYTHRIN SUBFAMILY"/>
    <property type="match status" value="1"/>
</dbReference>
<dbReference type="Proteomes" id="UP001143747">
    <property type="component" value="Unassembled WGS sequence"/>
</dbReference>
<evidence type="ECO:0000313" key="3">
    <source>
        <dbReference type="Proteomes" id="UP001143747"/>
    </source>
</evidence>
<evidence type="ECO:0000259" key="1">
    <source>
        <dbReference type="Pfam" id="PF02915"/>
    </source>
</evidence>
<feature type="domain" description="Rubrerythrin diiron-binding" evidence="1">
    <location>
        <begin position="9"/>
        <end position="141"/>
    </location>
</feature>
<evidence type="ECO:0000313" key="2">
    <source>
        <dbReference type="EMBL" id="MDE4908770.1"/>
    </source>
</evidence>
<dbReference type="Pfam" id="PF02915">
    <property type="entry name" value="Rubrerythrin"/>
    <property type="match status" value="1"/>
</dbReference>
<reference evidence="2" key="1">
    <citation type="submission" date="2022-01" db="EMBL/GenBank/DDBJ databases">
        <title>Draft genome of Methanogenium marinum DSM 15558.</title>
        <authorList>
            <person name="Chen S.-C."/>
            <person name="You Y.-T."/>
        </authorList>
    </citation>
    <scope>NUCLEOTIDE SEQUENCE</scope>
    <source>
        <strain evidence="2">DSM 15558</strain>
    </source>
</reference>
<dbReference type="InterPro" id="IPR003251">
    <property type="entry name" value="Rr_diiron-bd_dom"/>
</dbReference>
<sequence>MKKEEFRSILSGAIANEVESYTFYRGIERCATDETMKKIFSELAEEEQGHRETLEDFLTKPIKSFHFDEERDYKISETLDVPQLTVDMKPVEGIALAIKKEEDARNMYRELAELSTDAEQKKLFTNLSNMEAGHKARLEDIYTNMAFPEVW</sequence>
<dbReference type="GO" id="GO:0046872">
    <property type="term" value="F:metal ion binding"/>
    <property type="evidence" value="ECO:0007669"/>
    <property type="project" value="InterPro"/>
</dbReference>
<dbReference type="GO" id="GO:0016491">
    <property type="term" value="F:oxidoreductase activity"/>
    <property type="evidence" value="ECO:0007669"/>
    <property type="project" value="InterPro"/>
</dbReference>
<organism evidence="2 3">
    <name type="scientific">Methanogenium marinum</name>
    <dbReference type="NCBI Taxonomy" id="348610"/>
    <lineage>
        <taxon>Archaea</taxon>
        <taxon>Methanobacteriati</taxon>
        <taxon>Methanobacteriota</taxon>
        <taxon>Stenosarchaea group</taxon>
        <taxon>Methanomicrobia</taxon>
        <taxon>Methanomicrobiales</taxon>
        <taxon>Methanomicrobiaceae</taxon>
        <taxon>Methanogenium</taxon>
    </lineage>
</organism>
<dbReference type="EMBL" id="JAKELO010000002">
    <property type="protein sequence ID" value="MDE4908770.1"/>
    <property type="molecule type" value="Genomic_DNA"/>
</dbReference>
<name>A0A9Q4PW71_9EURY</name>
<dbReference type="SUPFAM" id="SSF47240">
    <property type="entry name" value="Ferritin-like"/>
    <property type="match status" value="1"/>
</dbReference>
<dbReference type="RefSeq" id="WP_274925383.1">
    <property type="nucleotide sequence ID" value="NZ_JAKELO010000002.1"/>
</dbReference>
<dbReference type="InterPro" id="IPR012347">
    <property type="entry name" value="Ferritin-like"/>
</dbReference>
<gene>
    <name evidence="2" type="ORF">L0665_09140</name>
</gene>